<protein>
    <recommendedName>
        <fullName evidence="2">Ribosomal silencing factor RsfS</fullName>
    </recommendedName>
</protein>
<sequence length="114" mass="13188">MEKLECIVRAMNDKLATNIVAIDMRETSPLFDYFVLCTGSNQRLLNAIKDNVEEQCELNGYEVKAIEGLRDSQWILMDLGDIVVHIFEGEARDNYNLEKLWGDMPRVDISEYLK</sequence>
<dbReference type="GO" id="GO:0005737">
    <property type="term" value="C:cytoplasm"/>
    <property type="evidence" value="ECO:0007669"/>
    <property type="project" value="UniProtKB-SubCell"/>
</dbReference>
<name>A0A844FRB5_9FIRM</name>
<dbReference type="NCBIfam" id="TIGR00090">
    <property type="entry name" value="rsfS_iojap_ybeB"/>
    <property type="match status" value="1"/>
</dbReference>
<keyword evidence="4" id="KW-1185">Reference proteome</keyword>
<keyword evidence="2" id="KW-0810">Translation regulation</keyword>
<keyword evidence="2" id="KW-0963">Cytoplasm</keyword>
<keyword evidence="2" id="KW-0678">Repressor</keyword>
<dbReference type="SUPFAM" id="SSF81301">
    <property type="entry name" value="Nucleotidyltransferase"/>
    <property type="match status" value="1"/>
</dbReference>
<comment type="caution">
    <text evidence="3">The sequence shown here is derived from an EMBL/GenBank/DDBJ whole genome shotgun (WGS) entry which is preliminary data.</text>
</comment>
<dbReference type="GO" id="GO:0090071">
    <property type="term" value="P:negative regulation of ribosome biogenesis"/>
    <property type="evidence" value="ECO:0007669"/>
    <property type="project" value="UniProtKB-UniRule"/>
</dbReference>
<comment type="similarity">
    <text evidence="1 2">Belongs to the Iojap/RsfS family.</text>
</comment>
<dbReference type="InterPro" id="IPR043519">
    <property type="entry name" value="NT_sf"/>
</dbReference>
<dbReference type="GO" id="GO:0042256">
    <property type="term" value="P:cytosolic ribosome assembly"/>
    <property type="evidence" value="ECO:0007669"/>
    <property type="project" value="UniProtKB-UniRule"/>
</dbReference>
<accession>A0A844FRB5</accession>
<comment type="function">
    <text evidence="2">Functions as a ribosomal silencing factor. Interacts with ribosomal protein uL14 (rplN), blocking formation of intersubunit bridge B8. Prevents association of the 30S and 50S ribosomal subunits and the formation of functional ribosomes, thus repressing translation.</text>
</comment>
<reference evidence="3 4" key="1">
    <citation type="submission" date="2019-08" db="EMBL/GenBank/DDBJ databases">
        <title>In-depth cultivation of the pig gut microbiome towards novel bacterial diversity and tailored functional studies.</title>
        <authorList>
            <person name="Wylensek D."/>
            <person name="Hitch T.C.A."/>
            <person name="Clavel T."/>
        </authorList>
    </citation>
    <scope>NUCLEOTIDE SEQUENCE [LARGE SCALE GENOMIC DNA]</scope>
    <source>
        <strain evidence="3 4">CA-Schmier-601-WT-3</strain>
    </source>
</reference>
<dbReference type="PANTHER" id="PTHR21043:SF0">
    <property type="entry name" value="MITOCHONDRIAL ASSEMBLY OF RIBOSOMAL LARGE SUBUNIT PROTEIN 1"/>
    <property type="match status" value="1"/>
</dbReference>
<dbReference type="AlphaFoldDB" id="A0A844FRB5"/>
<evidence type="ECO:0000313" key="4">
    <source>
        <dbReference type="Proteomes" id="UP000442619"/>
    </source>
</evidence>
<dbReference type="HAMAP" id="MF_01477">
    <property type="entry name" value="Iojap_RsfS"/>
    <property type="match status" value="1"/>
</dbReference>
<dbReference type="EMBL" id="VUNM01000002">
    <property type="protein sequence ID" value="MST88457.1"/>
    <property type="molecule type" value="Genomic_DNA"/>
</dbReference>
<evidence type="ECO:0000256" key="1">
    <source>
        <dbReference type="ARBA" id="ARBA00010574"/>
    </source>
</evidence>
<comment type="subcellular location">
    <subcellularLocation>
        <location evidence="2">Cytoplasm</location>
    </subcellularLocation>
</comment>
<dbReference type="Pfam" id="PF02410">
    <property type="entry name" value="RsfS"/>
    <property type="match status" value="1"/>
</dbReference>
<evidence type="ECO:0000256" key="2">
    <source>
        <dbReference type="HAMAP-Rule" id="MF_01477"/>
    </source>
</evidence>
<gene>
    <name evidence="2 3" type="primary">rsfS</name>
    <name evidence="3" type="ORF">FYJ79_02480</name>
</gene>
<dbReference type="GO" id="GO:0043023">
    <property type="term" value="F:ribosomal large subunit binding"/>
    <property type="evidence" value="ECO:0007669"/>
    <property type="project" value="TreeGrafter"/>
</dbReference>
<dbReference type="InterPro" id="IPR004394">
    <property type="entry name" value="Iojap/RsfS/C7orf30"/>
</dbReference>
<comment type="subunit">
    <text evidence="2">Interacts with ribosomal protein uL14 (rplN).</text>
</comment>
<proteinExistence type="inferred from homology"/>
<dbReference type="Proteomes" id="UP000442619">
    <property type="component" value="Unassembled WGS sequence"/>
</dbReference>
<evidence type="ECO:0000313" key="3">
    <source>
        <dbReference type="EMBL" id="MST88457.1"/>
    </source>
</evidence>
<organism evidence="3 4">
    <name type="scientific">Sharpea porci</name>
    <dbReference type="NCBI Taxonomy" id="2652286"/>
    <lineage>
        <taxon>Bacteria</taxon>
        <taxon>Bacillati</taxon>
        <taxon>Bacillota</taxon>
        <taxon>Erysipelotrichia</taxon>
        <taxon>Erysipelotrichales</taxon>
        <taxon>Coprobacillaceae</taxon>
        <taxon>Sharpea</taxon>
    </lineage>
</organism>
<dbReference type="RefSeq" id="WP_154514386.1">
    <property type="nucleotide sequence ID" value="NZ_JAQXUV010000035.1"/>
</dbReference>
<dbReference type="Gene3D" id="3.30.460.10">
    <property type="entry name" value="Beta Polymerase, domain 2"/>
    <property type="match status" value="1"/>
</dbReference>
<dbReference type="GO" id="GO:0017148">
    <property type="term" value="P:negative regulation of translation"/>
    <property type="evidence" value="ECO:0007669"/>
    <property type="project" value="UniProtKB-UniRule"/>
</dbReference>
<dbReference type="PANTHER" id="PTHR21043">
    <property type="entry name" value="IOJAP SUPERFAMILY ORTHOLOG"/>
    <property type="match status" value="1"/>
</dbReference>